<accession>A0A4R2PGV1</accession>
<proteinExistence type="predicted"/>
<protein>
    <recommendedName>
        <fullName evidence="3">PAS domain-containing protein</fullName>
    </recommendedName>
</protein>
<keyword evidence="2" id="KW-1185">Reference proteome</keyword>
<dbReference type="Proteomes" id="UP000295399">
    <property type="component" value="Unassembled WGS sequence"/>
</dbReference>
<gene>
    <name evidence="1" type="ORF">EV659_10612</name>
</gene>
<comment type="caution">
    <text evidence="1">The sequence shown here is derived from an EMBL/GenBank/DDBJ whole genome shotgun (WGS) entry which is preliminary data.</text>
</comment>
<reference evidence="1 2" key="1">
    <citation type="submission" date="2019-03" db="EMBL/GenBank/DDBJ databases">
        <title>Genomic Encyclopedia of Type Strains, Phase IV (KMG-IV): sequencing the most valuable type-strain genomes for metagenomic binning, comparative biology and taxonomic classification.</title>
        <authorList>
            <person name="Goeker M."/>
        </authorList>
    </citation>
    <scope>NUCLEOTIDE SEQUENCE [LARGE SCALE GENOMIC DNA]</scope>
    <source>
        <strain evidence="1 2">DSM 2132</strain>
    </source>
</reference>
<organism evidence="1 2">
    <name type="scientific">Rhodothalassium salexigens DSM 2132</name>
    <dbReference type="NCBI Taxonomy" id="1188247"/>
    <lineage>
        <taxon>Bacteria</taxon>
        <taxon>Pseudomonadati</taxon>
        <taxon>Pseudomonadota</taxon>
        <taxon>Alphaproteobacteria</taxon>
        <taxon>Rhodothalassiales</taxon>
        <taxon>Rhodothalassiaceae</taxon>
        <taxon>Rhodothalassium</taxon>
    </lineage>
</organism>
<dbReference type="AlphaFoldDB" id="A0A4R2PGV1"/>
<dbReference type="EMBL" id="SLXO01000006">
    <property type="protein sequence ID" value="TCP33854.1"/>
    <property type="molecule type" value="Genomic_DNA"/>
</dbReference>
<name>A0A4R2PGV1_RHOSA</name>
<evidence type="ECO:0000313" key="1">
    <source>
        <dbReference type="EMBL" id="TCP33854.1"/>
    </source>
</evidence>
<dbReference type="InParanoid" id="A0A4R2PGV1"/>
<evidence type="ECO:0000313" key="2">
    <source>
        <dbReference type="Proteomes" id="UP000295399"/>
    </source>
</evidence>
<dbReference type="RefSeq" id="WP_132708525.1">
    <property type="nucleotide sequence ID" value="NZ_JACIGF010000006.1"/>
</dbReference>
<evidence type="ECO:0008006" key="3">
    <source>
        <dbReference type="Google" id="ProtNLM"/>
    </source>
</evidence>
<sequence length="176" mass="19391">MLQNLCSEQDALLCLWHEQCSFFRFPAQQDFGLPQLQRWLPHLAFITLRPTRAKRLLVQRSGLRVDAAHGTAAAGRFWEDLVPGKARDEALRPFYLSLFSGRPVCAQSSAGTFANTDRAKDVLILPCRSTDSGRNVGMFVAAVYDSPSAGMSDDGATQTLAYDTPNLSQATLHAVF</sequence>